<dbReference type="Pfam" id="PF12762">
    <property type="entry name" value="DDE_Tnp_IS1595"/>
    <property type="match status" value="1"/>
</dbReference>
<protein>
    <recommendedName>
        <fullName evidence="1">ISXO2-like transposase domain-containing protein</fullName>
    </recommendedName>
</protein>
<proteinExistence type="predicted"/>
<accession>A0ABN6ZCC7</accession>
<evidence type="ECO:0000259" key="1">
    <source>
        <dbReference type="Pfam" id="PF12762"/>
    </source>
</evidence>
<dbReference type="EMBL" id="AP028127">
    <property type="protein sequence ID" value="BEH90679.1"/>
    <property type="molecule type" value="Genomic_DNA"/>
</dbReference>
<dbReference type="InterPro" id="IPR024445">
    <property type="entry name" value="Tnp_ISXO2-like"/>
</dbReference>
<reference evidence="2" key="1">
    <citation type="journal article" date="2024" name="Int. J. Syst. Evol. Microbiol.">
        <title>Turicibacter faecis sp. nov., isolated from faeces of heart failure mouse model.</title>
        <authorList>
            <person name="Imamura Y."/>
            <person name="Motooka D."/>
            <person name="Nakajima Y."/>
            <person name="Ito S."/>
            <person name="Kitakaze M."/>
            <person name="Iida T."/>
            <person name="Nakamura S."/>
        </authorList>
    </citation>
    <scope>NUCLEOTIDE SEQUENCE</scope>
    <source>
        <strain evidence="2">TC023</strain>
    </source>
</reference>
<evidence type="ECO:0000313" key="2">
    <source>
        <dbReference type="EMBL" id="BEH90679.1"/>
    </source>
</evidence>
<dbReference type="Proteomes" id="UP001432099">
    <property type="component" value="Chromosome"/>
</dbReference>
<feature type="domain" description="ISXO2-like transposase" evidence="1">
    <location>
        <begin position="14"/>
        <end position="90"/>
    </location>
</feature>
<gene>
    <name evidence="2" type="ORF">T23_07810</name>
</gene>
<keyword evidence="3" id="KW-1185">Reference proteome</keyword>
<sequence length="108" mass="12821">MPRPSRKCERFFEGHSSPHSVLCTDSAPGYGRLASQLDLEHKVIPSGKYMKGIYYIQHINVFYSNFKAFLQKFRGVSTKHLNSYLKWFKWIKLFKDEKELLKIQKTYI</sequence>
<organism evidence="2 3">
    <name type="scientific">Turicibacter faecis</name>
    <dbReference type="NCBI Taxonomy" id="2963365"/>
    <lineage>
        <taxon>Bacteria</taxon>
        <taxon>Bacillati</taxon>
        <taxon>Bacillota</taxon>
        <taxon>Erysipelotrichia</taxon>
        <taxon>Erysipelotrichales</taxon>
        <taxon>Turicibacteraceae</taxon>
        <taxon>Turicibacter</taxon>
    </lineage>
</organism>
<dbReference type="NCBIfam" id="NF033547">
    <property type="entry name" value="transpos_IS1595"/>
    <property type="match status" value="1"/>
</dbReference>
<name>A0ABN6ZCC7_9FIRM</name>
<evidence type="ECO:0000313" key="3">
    <source>
        <dbReference type="Proteomes" id="UP001432099"/>
    </source>
</evidence>